<evidence type="ECO:0000256" key="2">
    <source>
        <dbReference type="ARBA" id="ARBA00005866"/>
    </source>
</evidence>
<dbReference type="Gene3D" id="2.70.98.10">
    <property type="match status" value="1"/>
</dbReference>
<dbReference type="GO" id="GO:0030246">
    <property type="term" value="F:carbohydrate binding"/>
    <property type="evidence" value="ECO:0007669"/>
    <property type="project" value="UniProtKB-UniRule"/>
</dbReference>
<accession>A0AAV0N8N7</accession>
<evidence type="ECO:0000256" key="3">
    <source>
        <dbReference type="ARBA" id="ARBA00012083"/>
    </source>
</evidence>
<dbReference type="PANTHER" id="PTHR11122">
    <property type="entry name" value="APOSPORY-ASSOCIATED PROTEIN C-RELATED"/>
    <property type="match status" value="1"/>
</dbReference>
<dbReference type="PANTHER" id="PTHR11122:SF33">
    <property type="entry name" value="GLUCOSE-6-PHOSPHATE 1-EPIMERASE"/>
    <property type="match status" value="1"/>
</dbReference>
<proteinExistence type="inferred from homology"/>
<keyword evidence="7" id="KW-1185">Reference proteome</keyword>
<dbReference type="EC" id="5.1.3.15" evidence="3 5"/>
<reference evidence="6" key="1">
    <citation type="submission" date="2022-08" db="EMBL/GenBank/DDBJ databases">
        <authorList>
            <person name="Gutierrez-Valencia J."/>
        </authorList>
    </citation>
    <scope>NUCLEOTIDE SEQUENCE</scope>
</reference>
<evidence type="ECO:0000256" key="1">
    <source>
        <dbReference type="ARBA" id="ARBA00001096"/>
    </source>
</evidence>
<dbReference type="EMBL" id="CAMGYJ010000008">
    <property type="protein sequence ID" value="CAI0454912.1"/>
    <property type="molecule type" value="Genomic_DNA"/>
</dbReference>
<dbReference type="InterPro" id="IPR008183">
    <property type="entry name" value="Aldose_1/G6P_1-epimerase"/>
</dbReference>
<dbReference type="SUPFAM" id="SSF74650">
    <property type="entry name" value="Galactose mutarotase-like"/>
    <property type="match status" value="1"/>
</dbReference>
<dbReference type="GO" id="GO:0005975">
    <property type="term" value="P:carbohydrate metabolic process"/>
    <property type="evidence" value="ECO:0007669"/>
    <property type="project" value="InterPro"/>
</dbReference>
<keyword evidence="4 5" id="KW-0413">Isomerase</keyword>
<evidence type="ECO:0000313" key="7">
    <source>
        <dbReference type="Proteomes" id="UP001154282"/>
    </source>
</evidence>
<sequence>MPLMNVFHDGDGFPRIVLADPSGSSAEVLLYGGQVVSWKNERREELLFMSSKAIWKPPKAIRGGLPVFFPQFGNLGTSERNGFARNRFWTIDSDPSPLPPSNNHSSVDLLLKSTDEDLKIWPRSFELRLRVSLSAGKLTLIPRVRNTDTKPFSFTFALRNYLSVSDISEVRVEGLETLDYLDNLMRRERFTEQADAITFDGEVDRIYLSSPPKIAIIDHEKKRTFVLRKDGMPDAGMWNPWDKRAKTVPDLGYEDYKTMLCVDSAVTETPIVLKPLEEWKGYQELSTVSSSYCSGQLDPRKVLYGF</sequence>
<organism evidence="6 7">
    <name type="scientific">Linum tenue</name>
    <dbReference type="NCBI Taxonomy" id="586396"/>
    <lineage>
        <taxon>Eukaryota</taxon>
        <taxon>Viridiplantae</taxon>
        <taxon>Streptophyta</taxon>
        <taxon>Embryophyta</taxon>
        <taxon>Tracheophyta</taxon>
        <taxon>Spermatophyta</taxon>
        <taxon>Magnoliopsida</taxon>
        <taxon>eudicotyledons</taxon>
        <taxon>Gunneridae</taxon>
        <taxon>Pentapetalae</taxon>
        <taxon>rosids</taxon>
        <taxon>fabids</taxon>
        <taxon>Malpighiales</taxon>
        <taxon>Linaceae</taxon>
        <taxon>Linum</taxon>
    </lineage>
</organism>
<dbReference type="CDD" id="cd09020">
    <property type="entry name" value="D-hex-6-P-epi_like"/>
    <property type="match status" value="1"/>
</dbReference>
<gene>
    <name evidence="6" type="ORF">LITE_LOCUS32145</name>
</gene>
<dbReference type="GO" id="GO:0005737">
    <property type="term" value="C:cytoplasm"/>
    <property type="evidence" value="ECO:0007669"/>
    <property type="project" value="TreeGrafter"/>
</dbReference>
<evidence type="ECO:0000313" key="6">
    <source>
        <dbReference type="EMBL" id="CAI0454912.1"/>
    </source>
</evidence>
<dbReference type="InterPro" id="IPR011013">
    <property type="entry name" value="Gal_mutarotase_sf_dom"/>
</dbReference>
<comment type="caution">
    <text evidence="6">The sequence shown here is derived from an EMBL/GenBank/DDBJ whole genome shotgun (WGS) entry which is preliminary data.</text>
</comment>
<dbReference type="Pfam" id="PF01263">
    <property type="entry name" value="Aldose_epim"/>
    <property type="match status" value="1"/>
</dbReference>
<dbReference type="InterPro" id="IPR014718">
    <property type="entry name" value="GH-type_carb-bd"/>
</dbReference>
<dbReference type="AlphaFoldDB" id="A0AAV0N8N7"/>
<dbReference type="InterPro" id="IPR025532">
    <property type="entry name" value="G6P_1-epimerase"/>
</dbReference>
<dbReference type="PIRSF" id="PIRSF016020">
    <property type="entry name" value="PHexose_mutarotase"/>
    <property type="match status" value="1"/>
</dbReference>
<dbReference type="GO" id="GO:0047938">
    <property type="term" value="F:glucose-6-phosphate 1-epimerase activity"/>
    <property type="evidence" value="ECO:0007669"/>
    <property type="project" value="UniProtKB-UniRule"/>
</dbReference>
<comment type="catalytic activity">
    <reaction evidence="1">
        <text>alpha-D-glucose 6-phosphate = beta-D-glucose 6-phosphate</text>
        <dbReference type="Rhea" id="RHEA:16249"/>
        <dbReference type="ChEBI" id="CHEBI:58225"/>
        <dbReference type="ChEBI" id="CHEBI:58247"/>
        <dbReference type="EC" id="5.1.3.15"/>
    </reaction>
</comment>
<dbReference type="Proteomes" id="UP001154282">
    <property type="component" value="Unassembled WGS sequence"/>
</dbReference>
<evidence type="ECO:0000256" key="4">
    <source>
        <dbReference type="ARBA" id="ARBA00023235"/>
    </source>
</evidence>
<evidence type="ECO:0000256" key="5">
    <source>
        <dbReference type="PIRNR" id="PIRNR016020"/>
    </source>
</evidence>
<name>A0AAV0N8N7_9ROSI</name>
<comment type="similarity">
    <text evidence="2 5">Belongs to the glucose-6-phosphate 1-epimerase family.</text>
</comment>
<protein>
    <recommendedName>
        <fullName evidence="3 5">glucose-6-phosphate 1-epimerase</fullName>
        <ecNumber evidence="3 5">5.1.3.15</ecNumber>
    </recommendedName>
</protein>